<evidence type="ECO:0000313" key="1">
    <source>
        <dbReference type="EMBL" id="KIU14233.1"/>
    </source>
</evidence>
<keyword evidence="2" id="KW-1185">Reference proteome</keyword>
<reference evidence="1 2" key="1">
    <citation type="submission" date="2015-01" db="EMBL/GenBank/DDBJ databases">
        <title>Genome sequence of Mycobacterium llatzerense and Mycobacterium immunogenum recovered from brain abscess.</title>
        <authorList>
            <person name="Greninger A.L."/>
            <person name="Langelier C."/>
            <person name="Cunningham G."/>
            <person name="Chiu C.Y."/>
            <person name="Miller S."/>
        </authorList>
    </citation>
    <scope>NUCLEOTIDE SEQUENCE [LARGE SCALE GENOMIC DNA]</scope>
    <source>
        <strain evidence="1 2">CLUC14</strain>
    </source>
</reference>
<dbReference type="EMBL" id="JXST01000049">
    <property type="protein sequence ID" value="KIU14233.1"/>
    <property type="molecule type" value="Genomic_DNA"/>
</dbReference>
<sequence length="221" mass="23902">MSAGERTVTGAKLGAEPSHADIIVAERTGHLRDCTLIARSGGVAIWRTDKSAACAVPLWLPPFGWEAPLGLYRGFGADALGDVLEHGLDVPPGSAFFATGHADKAWEYPPTRSIAAMLVLDSTQAKPSYVCTPSGTDDAWRPDKSLYPNEYVDDGRRVHTRFDADRGTRCFRDEQMYGHWIPGDARDALIAIVLGGPRAAIRARLGDLRGGGSYRVELLPE</sequence>
<dbReference type="STRING" id="280871.TL10_25555"/>
<dbReference type="Proteomes" id="UP000032221">
    <property type="component" value="Unassembled WGS sequence"/>
</dbReference>
<protein>
    <submittedName>
        <fullName evidence="1">Uncharacterized protein</fullName>
    </submittedName>
</protein>
<dbReference type="RefSeq" id="WP_043987858.1">
    <property type="nucleotide sequence ID" value="NZ_JXST01000049.1"/>
</dbReference>
<proteinExistence type="predicted"/>
<evidence type="ECO:0000313" key="2">
    <source>
        <dbReference type="Proteomes" id="UP000032221"/>
    </source>
</evidence>
<dbReference type="OrthoDB" id="4764564at2"/>
<comment type="caution">
    <text evidence="1">The sequence shown here is derived from an EMBL/GenBank/DDBJ whole genome shotgun (WGS) entry which is preliminary data.</text>
</comment>
<dbReference type="PATRIC" id="fig|280871.6.peg.5298"/>
<gene>
    <name evidence="1" type="ORF">TL10_25555</name>
</gene>
<organism evidence="1 2">
    <name type="scientific">Mycolicibacterium llatzerense</name>
    <dbReference type="NCBI Taxonomy" id="280871"/>
    <lineage>
        <taxon>Bacteria</taxon>
        <taxon>Bacillati</taxon>
        <taxon>Actinomycetota</taxon>
        <taxon>Actinomycetes</taxon>
        <taxon>Mycobacteriales</taxon>
        <taxon>Mycobacteriaceae</taxon>
        <taxon>Mycolicibacterium</taxon>
    </lineage>
</organism>
<accession>A0A0D1IY18</accession>
<name>A0A0D1IY18_9MYCO</name>
<dbReference type="AlphaFoldDB" id="A0A0D1IY18"/>